<dbReference type="Gene3D" id="3.40.960.10">
    <property type="entry name" value="VSR Endonuclease"/>
    <property type="match status" value="1"/>
</dbReference>
<dbReference type="Pfam" id="PF18741">
    <property type="entry name" value="MTES_1575"/>
    <property type="match status" value="1"/>
</dbReference>
<dbReference type="EMBL" id="CP045529">
    <property type="protein sequence ID" value="QFU99050.1"/>
    <property type="molecule type" value="Genomic_DNA"/>
</dbReference>
<organism evidence="3 4">
    <name type="scientific">Luteimicrobium xylanilyticum</name>
    <dbReference type="NCBI Taxonomy" id="1133546"/>
    <lineage>
        <taxon>Bacteria</taxon>
        <taxon>Bacillati</taxon>
        <taxon>Actinomycetota</taxon>
        <taxon>Actinomycetes</taxon>
        <taxon>Micrococcales</taxon>
        <taxon>Luteimicrobium</taxon>
    </lineage>
</organism>
<dbReference type="SUPFAM" id="SSF52980">
    <property type="entry name" value="Restriction endonuclease-like"/>
    <property type="match status" value="1"/>
</dbReference>
<dbReference type="AlphaFoldDB" id="A0A5P9QD66"/>
<name>A0A5P9QD66_9MICO</name>
<evidence type="ECO:0000313" key="3">
    <source>
        <dbReference type="EMBL" id="QFU99050.1"/>
    </source>
</evidence>
<evidence type="ECO:0000256" key="1">
    <source>
        <dbReference type="SAM" id="MobiDB-lite"/>
    </source>
</evidence>
<feature type="region of interest" description="Disordered" evidence="1">
    <location>
        <begin position="326"/>
        <end position="359"/>
    </location>
</feature>
<dbReference type="RefSeq" id="WP_083890579.1">
    <property type="nucleotide sequence ID" value="NZ_BAABIH010000006.1"/>
</dbReference>
<accession>A0A5P9QD66</accession>
<reference evidence="3 4" key="1">
    <citation type="submission" date="2019-10" db="EMBL/GenBank/DDBJ databases">
        <title>Genome sequence of Luteimicrobium xylanilyticum HY-24.</title>
        <authorList>
            <person name="Kim D.Y."/>
            <person name="Park H.-Y."/>
        </authorList>
    </citation>
    <scope>NUCLEOTIDE SEQUENCE [LARGE SCALE GENOMIC DNA]</scope>
    <source>
        <strain evidence="3 4">HY-24</strain>
    </source>
</reference>
<proteinExistence type="predicted"/>
<evidence type="ECO:0000313" key="4">
    <source>
        <dbReference type="Proteomes" id="UP000326702"/>
    </source>
</evidence>
<evidence type="ECO:0000259" key="2">
    <source>
        <dbReference type="Pfam" id="PF18741"/>
    </source>
</evidence>
<dbReference type="KEGG" id="lxl:KDY119_02576"/>
<feature type="domain" description="Restriction endonuclease type II-like" evidence="2">
    <location>
        <begin position="216"/>
        <end position="297"/>
    </location>
</feature>
<dbReference type="Proteomes" id="UP000326702">
    <property type="component" value="Chromosome"/>
</dbReference>
<gene>
    <name evidence="3" type="ORF">KDY119_02576</name>
</gene>
<dbReference type="InterPro" id="IPR049468">
    <property type="entry name" value="Restrct_endonuc-II-like_dom"/>
</dbReference>
<dbReference type="InterPro" id="IPR011335">
    <property type="entry name" value="Restrct_endonuc-II-like"/>
</dbReference>
<protein>
    <recommendedName>
        <fullName evidence="2">Restriction endonuclease type II-like domain-containing protein</fullName>
    </recommendedName>
</protein>
<dbReference type="OrthoDB" id="5144556at2"/>
<sequence length="359" mass="38938">MNPLTDPRTSRRGRPRSAPRGIVRARLVRAGGAARYSELVRDTADRTELVNLVRSGAVLRAGRGTYVVQPVAPELVSAARFDGLVTCVSAARLHGLPLLDPPARPHLLVPRNRSGGGRSRAELETVVLHRADHDGGTSPHTAGRVQDPARALARMLACCPRDDAVVALDHALYRRLVTHADVARHLGPRAPDRVRRALALADAGGQSIIETLARLALVDAGFVVRTQPSFAGVGDVDLLVEGRVIVECDGYEFHSSRAAFRKDRRRDRVLHAYGYVVLRFTYEDIVDDPGCVVRAVRRVLAAQVAHGPVEGPVCWPLGRRRSFPGARPLLSGDSHAEQHRAERPALGGPRVGPHRSRTG</sequence>
<feature type="compositionally biased region" description="Basic and acidic residues" evidence="1">
    <location>
        <begin position="334"/>
        <end position="343"/>
    </location>
</feature>
<keyword evidence="4" id="KW-1185">Reference proteome</keyword>